<gene>
    <name evidence="2" type="ORF">GCM10022406_25150</name>
</gene>
<protein>
    <submittedName>
        <fullName evidence="2">Uncharacterized protein</fullName>
    </submittedName>
</protein>
<name>A0ABP7N951_9BACT</name>
<keyword evidence="3" id="KW-1185">Reference proteome</keyword>
<organism evidence="2 3">
    <name type="scientific">Hymenobacter algoricola</name>
    <dbReference type="NCBI Taxonomy" id="486267"/>
    <lineage>
        <taxon>Bacteria</taxon>
        <taxon>Pseudomonadati</taxon>
        <taxon>Bacteroidota</taxon>
        <taxon>Cytophagia</taxon>
        <taxon>Cytophagales</taxon>
        <taxon>Hymenobacteraceae</taxon>
        <taxon>Hymenobacter</taxon>
    </lineage>
</organism>
<dbReference type="RefSeq" id="WP_345114320.1">
    <property type="nucleotide sequence ID" value="NZ_BAABDH010000041.1"/>
</dbReference>
<reference evidence="3" key="1">
    <citation type="journal article" date="2019" name="Int. J. Syst. Evol. Microbiol.">
        <title>The Global Catalogue of Microorganisms (GCM) 10K type strain sequencing project: providing services to taxonomists for standard genome sequencing and annotation.</title>
        <authorList>
            <consortium name="The Broad Institute Genomics Platform"/>
            <consortium name="The Broad Institute Genome Sequencing Center for Infectious Disease"/>
            <person name="Wu L."/>
            <person name="Ma J."/>
        </authorList>
    </citation>
    <scope>NUCLEOTIDE SEQUENCE [LARGE SCALE GENOMIC DNA]</scope>
    <source>
        <strain evidence="3">JCM 17214</strain>
    </source>
</reference>
<comment type="caution">
    <text evidence="2">The sequence shown here is derived from an EMBL/GenBank/DDBJ whole genome shotgun (WGS) entry which is preliminary data.</text>
</comment>
<feature type="region of interest" description="Disordered" evidence="1">
    <location>
        <begin position="89"/>
        <end position="110"/>
    </location>
</feature>
<dbReference type="Proteomes" id="UP001499909">
    <property type="component" value="Unassembled WGS sequence"/>
</dbReference>
<dbReference type="EMBL" id="BAABDH010000041">
    <property type="protein sequence ID" value="GAA3940065.1"/>
    <property type="molecule type" value="Genomic_DNA"/>
</dbReference>
<accession>A0ABP7N951</accession>
<evidence type="ECO:0000256" key="1">
    <source>
        <dbReference type="SAM" id="MobiDB-lite"/>
    </source>
</evidence>
<sequence length="110" mass="12092">MDQKPTPAINARLEQSFKEADLAREDLADSIARSVATNCDLLHHGLVSAKGLEVTTEMYREMLGKLLRHSSGEVRAQVLASFNQSMEAFWPRKNSPGPSRSAPDPAELAE</sequence>
<evidence type="ECO:0000313" key="3">
    <source>
        <dbReference type="Proteomes" id="UP001499909"/>
    </source>
</evidence>
<evidence type="ECO:0000313" key="2">
    <source>
        <dbReference type="EMBL" id="GAA3940065.1"/>
    </source>
</evidence>
<proteinExistence type="predicted"/>